<sequence>MTVGIASVGCVRSTEGDAISVPSVATATRTSDTRTSVPVPADLDAEDCSARDIASDLGDPAESVDVMRCYGDWALISIGTLGDTTSLVRHADSGWVRFAGFPSAMCRGFAAAQGAPDELLVNFPDCAENPPGGDLGLSVPMSVPSCDGMGIVVVGNAVDPASYASEVQHLLDANPGSSYLRTDRSCPSLRQADERGNAIYAVYFYAGYTHGEVCAAVRDRGGDAYGKVLDRESDPAAVVECR</sequence>
<accession>A0ABU7JY50</accession>
<gene>
    <name evidence="1" type="ORF">Q8814_19190</name>
</gene>
<dbReference type="Proteomes" id="UP001331936">
    <property type="component" value="Unassembled WGS sequence"/>
</dbReference>
<dbReference type="EMBL" id="JAUZMZ010000128">
    <property type="protein sequence ID" value="MEE2034212.1"/>
    <property type="molecule type" value="Genomic_DNA"/>
</dbReference>
<comment type="caution">
    <text evidence="1">The sequence shown here is derived from an EMBL/GenBank/DDBJ whole genome shotgun (WGS) entry which is preliminary data.</text>
</comment>
<evidence type="ECO:0000313" key="1">
    <source>
        <dbReference type="EMBL" id="MEE2034212.1"/>
    </source>
</evidence>
<evidence type="ECO:0000313" key="2">
    <source>
        <dbReference type="Proteomes" id="UP001331936"/>
    </source>
</evidence>
<dbReference type="RefSeq" id="WP_330153585.1">
    <property type="nucleotide sequence ID" value="NZ_JAUZMZ010000128.1"/>
</dbReference>
<keyword evidence="2" id="KW-1185">Reference proteome</keyword>
<reference evidence="1 2" key="1">
    <citation type="submission" date="2023-08" db="EMBL/GenBank/DDBJ databases">
        <authorList>
            <person name="Girao M."/>
            <person name="Carvalho M.F."/>
        </authorList>
    </citation>
    <scope>NUCLEOTIDE SEQUENCE [LARGE SCALE GENOMIC DNA]</scope>
    <source>
        <strain evidence="1 2">CC-R104</strain>
    </source>
</reference>
<protein>
    <submittedName>
        <fullName evidence="1">Uncharacterized protein</fullName>
    </submittedName>
</protein>
<proteinExistence type="predicted"/>
<name>A0ABU7JY50_9NOCA</name>
<organism evidence="1 2">
    <name type="scientific">Rhodococcus chondri</name>
    <dbReference type="NCBI Taxonomy" id="3065941"/>
    <lineage>
        <taxon>Bacteria</taxon>
        <taxon>Bacillati</taxon>
        <taxon>Actinomycetota</taxon>
        <taxon>Actinomycetes</taxon>
        <taxon>Mycobacteriales</taxon>
        <taxon>Nocardiaceae</taxon>
        <taxon>Rhodococcus</taxon>
    </lineage>
</organism>